<keyword evidence="1" id="KW-0812">Transmembrane</keyword>
<keyword evidence="1" id="KW-1133">Transmembrane helix</keyword>
<feature type="transmembrane region" description="Helical" evidence="1">
    <location>
        <begin position="39"/>
        <end position="64"/>
    </location>
</feature>
<dbReference type="EMBL" id="DVOJ01000009">
    <property type="protein sequence ID" value="HIV01425.1"/>
    <property type="molecule type" value="Genomic_DNA"/>
</dbReference>
<name>A0A9D1NE79_9FIRM</name>
<keyword evidence="1" id="KW-0472">Membrane</keyword>
<dbReference type="AlphaFoldDB" id="A0A9D1NE79"/>
<sequence>MKFIQNLLLYISAFIPMYFLILVNILLDILNHNLTFNVLNTTMCITLTILIISGIFGVVWAIKFNSYKTKKIIVIEKKNTTDEHFLGYFSLFVLFALSFELEKVSEACVFALILILVGIVYINNKLFYINPFLNILGYNFYDIKYKLENDTMIKTAKIFYRGNLDLSKKYEVNLKNENFSFLSKP</sequence>
<evidence type="ECO:0000313" key="3">
    <source>
        <dbReference type="Proteomes" id="UP000886861"/>
    </source>
</evidence>
<organism evidence="2 3">
    <name type="scientific">Candidatus Caccopulliclostridium gallistercoris</name>
    <dbReference type="NCBI Taxonomy" id="2840719"/>
    <lineage>
        <taxon>Bacteria</taxon>
        <taxon>Bacillati</taxon>
        <taxon>Bacillota</taxon>
        <taxon>Clostridia</taxon>
        <taxon>Candidatus Caccopulliclostridium</taxon>
    </lineage>
</organism>
<accession>A0A9D1NE79</accession>
<comment type="caution">
    <text evidence="2">The sequence shown here is derived from an EMBL/GenBank/DDBJ whole genome shotgun (WGS) entry which is preliminary data.</text>
</comment>
<feature type="transmembrane region" description="Helical" evidence="1">
    <location>
        <begin position="7"/>
        <end position="27"/>
    </location>
</feature>
<evidence type="ECO:0000256" key="1">
    <source>
        <dbReference type="SAM" id="Phobius"/>
    </source>
</evidence>
<reference evidence="2" key="1">
    <citation type="submission" date="2020-10" db="EMBL/GenBank/DDBJ databases">
        <authorList>
            <person name="Gilroy R."/>
        </authorList>
    </citation>
    <scope>NUCLEOTIDE SEQUENCE</scope>
    <source>
        <strain evidence="2">CHK186-9395</strain>
    </source>
</reference>
<feature type="transmembrane region" description="Helical" evidence="1">
    <location>
        <begin position="107"/>
        <end position="124"/>
    </location>
</feature>
<proteinExistence type="predicted"/>
<protein>
    <submittedName>
        <fullName evidence="2">Uncharacterized protein</fullName>
    </submittedName>
</protein>
<gene>
    <name evidence="2" type="ORF">IAA62_02595</name>
</gene>
<dbReference type="Proteomes" id="UP000886861">
    <property type="component" value="Unassembled WGS sequence"/>
</dbReference>
<evidence type="ECO:0000313" key="2">
    <source>
        <dbReference type="EMBL" id="HIV01425.1"/>
    </source>
</evidence>
<reference evidence="2" key="2">
    <citation type="journal article" date="2021" name="PeerJ">
        <title>Extensive microbial diversity within the chicken gut microbiome revealed by metagenomics and culture.</title>
        <authorList>
            <person name="Gilroy R."/>
            <person name="Ravi A."/>
            <person name="Getino M."/>
            <person name="Pursley I."/>
            <person name="Horton D.L."/>
            <person name="Alikhan N.F."/>
            <person name="Baker D."/>
            <person name="Gharbi K."/>
            <person name="Hall N."/>
            <person name="Watson M."/>
            <person name="Adriaenssens E.M."/>
            <person name="Foster-Nyarko E."/>
            <person name="Jarju S."/>
            <person name="Secka A."/>
            <person name="Antonio M."/>
            <person name="Oren A."/>
            <person name="Chaudhuri R.R."/>
            <person name="La Ragione R."/>
            <person name="Hildebrand F."/>
            <person name="Pallen M.J."/>
        </authorList>
    </citation>
    <scope>NUCLEOTIDE SEQUENCE</scope>
    <source>
        <strain evidence="2">CHK186-9395</strain>
    </source>
</reference>
<feature type="transmembrane region" description="Helical" evidence="1">
    <location>
        <begin position="85"/>
        <end position="101"/>
    </location>
</feature>